<dbReference type="Gene3D" id="3.90.550.10">
    <property type="entry name" value="Spore Coat Polysaccharide Biosynthesis Protein SpsA, Chain A"/>
    <property type="match status" value="1"/>
</dbReference>
<reference evidence="1 2" key="1">
    <citation type="submission" date="2016-12" db="EMBL/GenBank/DDBJ databases">
        <title>Study of bacterial adaptation to deep sea.</title>
        <authorList>
            <person name="Song J."/>
            <person name="Yoshizawa S."/>
            <person name="Kogure K."/>
        </authorList>
    </citation>
    <scope>NUCLEOTIDE SEQUENCE [LARGE SCALE GENOMIC DNA]</scope>
    <source>
        <strain evidence="1 2">SAORIC-165</strain>
    </source>
</reference>
<dbReference type="InterPro" id="IPR018641">
    <property type="entry name" value="Trfase_1_rSAM/seldom-assoc"/>
</dbReference>
<dbReference type="PANTHER" id="PTHR36529:SF1">
    <property type="entry name" value="GLYCOSYLTRANSFERASE"/>
    <property type="match status" value="1"/>
</dbReference>
<dbReference type="Proteomes" id="UP000239907">
    <property type="component" value="Unassembled WGS sequence"/>
</dbReference>
<protein>
    <recommendedName>
        <fullName evidence="3">Glycosyltransferase</fullName>
    </recommendedName>
</protein>
<proteinExistence type="predicted"/>
<dbReference type="SUPFAM" id="SSF53448">
    <property type="entry name" value="Nucleotide-diphospho-sugar transferases"/>
    <property type="match status" value="1"/>
</dbReference>
<evidence type="ECO:0000313" key="2">
    <source>
        <dbReference type="Proteomes" id="UP000239907"/>
    </source>
</evidence>
<dbReference type="AlphaFoldDB" id="A0A2S7U0Q5"/>
<dbReference type="RefSeq" id="WP_105043087.1">
    <property type="nucleotide sequence ID" value="NZ_MQWA01000001.1"/>
</dbReference>
<dbReference type="InterPro" id="IPR029044">
    <property type="entry name" value="Nucleotide-diphossugar_trans"/>
</dbReference>
<dbReference type="PANTHER" id="PTHR36529">
    <property type="entry name" value="SLL1095 PROTEIN"/>
    <property type="match status" value="1"/>
</dbReference>
<evidence type="ECO:0008006" key="3">
    <source>
        <dbReference type="Google" id="ProtNLM"/>
    </source>
</evidence>
<organism evidence="1 2">
    <name type="scientific">Rubritalea profundi</name>
    <dbReference type="NCBI Taxonomy" id="1658618"/>
    <lineage>
        <taxon>Bacteria</taxon>
        <taxon>Pseudomonadati</taxon>
        <taxon>Verrucomicrobiota</taxon>
        <taxon>Verrucomicrobiia</taxon>
        <taxon>Verrucomicrobiales</taxon>
        <taxon>Rubritaleaceae</taxon>
        <taxon>Rubritalea</taxon>
    </lineage>
</organism>
<comment type="caution">
    <text evidence="1">The sequence shown here is derived from an EMBL/GenBank/DDBJ whole genome shotgun (WGS) entry which is preliminary data.</text>
</comment>
<keyword evidence="2" id="KW-1185">Reference proteome</keyword>
<accession>A0A2S7U0Q5</accession>
<gene>
    <name evidence="1" type="ORF">BSZ32_08780</name>
</gene>
<name>A0A2S7U0Q5_9BACT</name>
<dbReference type="OrthoDB" id="193354at2"/>
<sequence>MNALLIFLKEPTPGMVKTRLAHSVGHEEAARRYRALVAVLLQQLEGLKDTHVRFCYAPDDAGDAISFWILPQLRGHTAKQAENFLFTPEKNAPAFTIDFRAQGDGHLGNRLERAASQAFDEGYTKVAVIGSDCIHCGARWINTGFSHVKQDSCLIGPSEDGGYYLLATAQKSPQLFQNINWSSENTRSETELAATKMGLTLVHLPELRDVDDEEDWDHILQSAIGGKLTAALKREV</sequence>
<evidence type="ECO:0000313" key="1">
    <source>
        <dbReference type="EMBL" id="PQJ28588.1"/>
    </source>
</evidence>
<dbReference type="Pfam" id="PF09837">
    <property type="entry name" value="DUF2064"/>
    <property type="match status" value="1"/>
</dbReference>
<dbReference type="EMBL" id="MQWA01000001">
    <property type="protein sequence ID" value="PQJ28588.1"/>
    <property type="molecule type" value="Genomic_DNA"/>
</dbReference>